<proteinExistence type="predicted"/>
<sequence>MNLRYLLIGLVVILIAVVFFASRPFQATTSDDPGQTSPHAIDQ</sequence>
<dbReference type="RefSeq" id="WP_268963154.1">
    <property type="nucleotide sequence ID" value="NZ_CABFWF030000018.1"/>
</dbReference>
<organism evidence="1 2">
    <name type="scientific">Pseudorhizobium endolithicum</name>
    <dbReference type="NCBI Taxonomy" id="1191678"/>
    <lineage>
        <taxon>Bacteria</taxon>
        <taxon>Pseudomonadati</taxon>
        <taxon>Pseudomonadota</taxon>
        <taxon>Alphaproteobacteria</taxon>
        <taxon>Hyphomicrobiales</taxon>
        <taxon>Rhizobiaceae</taxon>
        <taxon>Rhizobium/Agrobacterium group</taxon>
        <taxon>Pseudorhizobium</taxon>
    </lineage>
</organism>
<evidence type="ECO:0000313" key="2">
    <source>
        <dbReference type="Proteomes" id="UP000606921"/>
    </source>
</evidence>
<gene>
    <name evidence="1" type="ORF">REJC140_02181</name>
</gene>
<dbReference type="Proteomes" id="UP000606921">
    <property type="component" value="Unassembled WGS sequence"/>
</dbReference>
<evidence type="ECO:0000313" key="1">
    <source>
        <dbReference type="EMBL" id="CAD7054545.1"/>
    </source>
</evidence>
<reference evidence="1 2" key="1">
    <citation type="submission" date="2020-11" db="EMBL/GenBank/DDBJ databases">
        <authorList>
            <person name="Lassalle F."/>
        </authorList>
    </citation>
    <scope>NUCLEOTIDE SEQUENCE [LARGE SCALE GENOMIC DNA]</scope>
    <source>
        <strain evidence="1 2">JC140</strain>
    </source>
</reference>
<name>A0ABM8PY38_9HYPH</name>
<keyword evidence="2" id="KW-1185">Reference proteome</keyword>
<comment type="caution">
    <text evidence="1">The sequence shown here is derived from an EMBL/GenBank/DDBJ whole genome shotgun (WGS) entry which is preliminary data.</text>
</comment>
<dbReference type="EMBL" id="CABFWF030000018">
    <property type="protein sequence ID" value="CAD7054545.1"/>
    <property type="molecule type" value="Genomic_DNA"/>
</dbReference>
<protein>
    <submittedName>
        <fullName evidence="1">Uncharacterized protein</fullName>
    </submittedName>
</protein>
<accession>A0ABM8PY38</accession>